<organism evidence="3 4">
    <name type="scientific">Methylocystis echinoides</name>
    <dbReference type="NCBI Taxonomy" id="29468"/>
    <lineage>
        <taxon>Bacteria</taxon>
        <taxon>Pseudomonadati</taxon>
        <taxon>Pseudomonadota</taxon>
        <taxon>Alphaproteobacteria</taxon>
        <taxon>Hyphomicrobiales</taxon>
        <taxon>Methylocystaceae</taxon>
        <taxon>Methylocystis</taxon>
    </lineage>
</organism>
<keyword evidence="1" id="KW-0472">Membrane</keyword>
<proteinExistence type="predicted"/>
<dbReference type="AlphaFoldDB" id="A0A9W6LRA4"/>
<feature type="transmembrane region" description="Helical" evidence="1">
    <location>
        <begin position="38"/>
        <end position="57"/>
    </location>
</feature>
<sequence length="114" mass="12113">MTKLRKTITATALVALLAWTMTTTPASAWYYGANNGAAVAGAVIGGMALGAAVGVLASQPSYGYYPNYGYGAGYGGGYAPYYRTAPAYGYGGYGYGYGYRYPHQRQVDYYDDDD</sequence>
<gene>
    <name evidence="3" type="ORF">LMG27198_13100</name>
</gene>
<dbReference type="EMBL" id="BSEC01000001">
    <property type="protein sequence ID" value="GLI92318.1"/>
    <property type="molecule type" value="Genomic_DNA"/>
</dbReference>
<comment type="caution">
    <text evidence="3">The sequence shown here is derived from an EMBL/GenBank/DDBJ whole genome shotgun (WGS) entry which is preliminary data.</text>
</comment>
<keyword evidence="1" id="KW-1133">Transmembrane helix</keyword>
<feature type="chain" id="PRO_5040761635" description="Transmembrane protein" evidence="2">
    <location>
        <begin position="29"/>
        <end position="114"/>
    </location>
</feature>
<keyword evidence="4" id="KW-1185">Reference proteome</keyword>
<name>A0A9W6LRA4_9HYPH</name>
<evidence type="ECO:0000313" key="4">
    <source>
        <dbReference type="Proteomes" id="UP001144323"/>
    </source>
</evidence>
<dbReference type="RefSeq" id="WP_281801459.1">
    <property type="nucleotide sequence ID" value="NZ_BSEC01000001.1"/>
</dbReference>
<evidence type="ECO:0000256" key="2">
    <source>
        <dbReference type="SAM" id="SignalP"/>
    </source>
</evidence>
<keyword evidence="2" id="KW-0732">Signal</keyword>
<reference evidence="3" key="1">
    <citation type="journal article" date="2023" name="Int. J. Syst. Evol. Microbiol.">
        <title>Methylocystis iwaonis sp. nov., a type II methane-oxidizing bacterium from surface soil of a rice paddy field in Japan, and emended description of the genus Methylocystis (ex Whittenbury et al. 1970) Bowman et al. 1993.</title>
        <authorList>
            <person name="Kaise H."/>
            <person name="Sawadogo J.B."/>
            <person name="Alam M.S."/>
            <person name="Ueno C."/>
            <person name="Dianou D."/>
            <person name="Shinjo R."/>
            <person name="Asakawa S."/>
        </authorList>
    </citation>
    <scope>NUCLEOTIDE SEQUENCE</scope>
    <source>
        <strain evidence="3">LMG27198</strain>
    </source>
</reference>
<evidence type="ECO:0000313" key="3">
    <source>
        <dbReference type="EMBL" id="GLI92318.1"/>
    </source>
</evidence>
<accession>A0A9W6LRA4</accession>
<protein>
    <recommendedName>
        <fullName evidence="5">Transmembrane protein</fullName>
    </recommendedName>
</protein>
<evidence type="ECO:0008006" key="5">
    <source>
        <dbReference type="Google" id="ProtNLM"/>
    </source>
</evidence>
<feature type="signal peptide" evidence="2">
    <location>
        <begin position="1"/>
        <end position="28"/>
    </location>
</feature>
<dbReference type="Proteomes" id="UP001144323">
    <property type="component" value="Unassembled WGS sequence"/>
</dbReference>
<evidence type="ECO:0000256" key="1">
    <source>
        <dbReference type="SAM" id="Phobius"/>
    </source>
</evidence>
<keyword evidence="1" id="KW-0812">Transmembrane</keyword>